<dbReference type="Proteomes" id="UP000829196">
    <property type="component" value="Unassembled WGS sequence"/>
</dbReference>
<name>A0A8T3BI93_DENNO</name>
<evidence type="ECO:0000313" key="1">
    <source>
        <dbReference type="EMBL" id="KAI0510848.1"/>
    </source>
</evidence>
<gene>
    <name evidence="1" type="ORF">KFK09_011458</name>
</gene>
<comment type="caution">
    <text evidence="1">The sequence shown here is derived from an EMBL/GenBank/DDBJ whole genome shotgun (WGS) entry which is preliminary data.</text>
</comment>
<dbReference type="EMBL" id="JAGYWB010000009">
    <property type="protein sequence ID" value="KAI0510848.1"/>
    <property type="molecule type" value="Genomic_DNA"/>
</dbReference>
<keyword evidence="2" id="KW-1185">Reference proteome</keyword>
<protein>
    <submittedName>
        <fullName evidence="1">Uncharacterized protein</fullName>
    </submittedName>
</protein>
<evidence type="ECO:0000313" key="2">
    <source>
        <dbReference type="Proteomes" id="UP000829196"/>
    </source>
</evidence>
<proteinExistence type="predicted"/>
<organism evidence="1 2">
    <name type="scientific">Dendrobium nobile</name>
    <name type="common">Orchid</name>
    <dbReference type="NCBI Taxonomy" id="94219"/>
    <lineage>
        <taxon>Eukaryota</taxon>
        <taxon>Viridiplantae</taxon>
        <taxon>Streptophyta</taxon>
        <taxon>Embryophyta</taxon>
        <taxon>Tracheophyta</taxon>
        <taxon>Spermatophyta</taxon>
        <taxon>Magnoliopsida</taxon>
        <taxon>Liliopsida</taxon>
        <taxon>Asparagales</taxon>
        <taxon>Orchidaceae</taxon>
        <taxon>Epidendroideae</taxon>
        <taxon>Malaxideae</taxon>
        <taxon>Dendrobiinae</taxon>
        <taxon>Dendrobium</taxon>
    </lineage>
</organism>
<accession>A0A8T3BI93</accession>
<dbReference type="AlphaFoldDB" id="A0A8T3BI93"/>
<reference evidence="1" key="1">
    <citation type="journal article" date="2022" name="Front. Genet.">
        <title>Chromosome-Scale Assembly of the Dendrobium nobile Genome Provides Insights Into the Molecular Mechanism of the Biosynthesis of the Medicinal Active Ingredient of Dendrobium.</title>
        <authorList>
            <person name="Xu Q."/>
            <person name="Niu S.-C."/>
            <person name="Li K.-L."/>
            <person name="Zheng P.-J."/>
            <person name="Zhang X.-J."/>
            <person name="Jia Y."/>
            <person name="Liu Y."/>
            <person name="Niu Y.-X."/>
            <person name="Yu L.-H."/>
            <person name="Chen D.-F."/>
            <person name="Zhang G.-Q."/>
        </authorList>
    </citation>
    <scope>NUCLEOTIDE SEQUENCE</scope>
    <source>
        <tissue evidence="1">Leaf</tissue>
    </source>
</reference>
<sequence length="64" mass="7231">MKMSKVVGDPRDEQVMPASNLTQSKMVSFKITMSEYSKGSSHSNQLMQHQGRDLMMLRNQAADL</sequence>